<protein>
    <submittedName>
        <fullName evidence="2">Hypothetical_protein</fullName>
    </submittedName>
</protein>
<name>A0AA86RS64_9EUKA</name>
<proteinExistence type="predicted"/>
<sequence>MALSSLKERAQQTALVQITSHSKSTNHFKTKISSSVLNSEMSSEQLGILEVFNLVFTVTLRMRFKLNVDNGTLNALAQQFHINADLNQFIEQISNKIVNFSVDGEEVYFCDALADAIQKLTHPEITIQEETETNILNQKMSIIDSPKTANDNININVNENANVIQEQIQAQPQFVPFQNPNQYIMQNQQQFQPYNQQMMQYMQYMPMYPQFAQPQFQNQYFTPQPFTSQGIGLNPSMMQSQFGSMLIQSQSNQQDSKK</sequence>
<reference evidence="2 3" key="2">
    <citation type="submission" date="2024-07" db="EMBL/GenBank/DDBJ databases">
        <authorList>
            <person name="Akdeniz Z."/>
        </authorList>
    </citation>
    <scope>NUCLEOTIDE SEQUENCE [LARGE SCALE GENOMIC DNA]</scope>
</reference>
<evidence type="ECO:0000313" key="1">
    <source>
        <dbReference type="EMBL" id="CAI9977027.1"/>
    </source>
</evidence>
<dbReference type="EMBL" id="CATOUU010001177">
    <property type="protein sequence ID" value="CAI9977027.1"/>
    <property type="molecule type" value="Genomic_DNA"/>
</dbReference>
<comment type="caution">
    <text evidence="1">The sequence shown here is derived from an EMBL/GenBank/DDBJ whole genome shotgun (WGS) entry which is preliminary data.</text>
</comment>
<accession>A0AA86RS64</accession>
<gene>
    <name evidence="2" type="ORF">HINF_LOCUS10107</name>
    <name evidence="1" type="ORF">HINF_LOCUS64672</name>
</gene>
<keyword evidence="3" id="KW-1185">Reference proteome</keyword>
<dbReference type="Proteomes" id="UP001642409">
    <property type="component" value="Unassembled WGS sequence"/>
</dbReference>
<organism evidence="1">
    <name type="scientific">Hexamita inflata</name>
    <dbReference type="NCBI Taxonomy" id="28002"/>
    <lineage>
        <taxon>Eukaryota</taxon>
        <taxon>Metamonada</taxon>
        <taxon>Diplomonadida</taxon>
        <taxon>Hexamitidae</taxon>
        <taxon>Hexamitinae</taxon>
        <taxon>Hexamita</taxon>
    </lineage>
</organism>
<dbReference type="EMBL" id="CAXDID020000022">
    <property type="protein sequence ID" value="CAL5987902.1"/>
    <property type="molecule type" value="Genomic_DNA"/>
</dbReference>
<reference evidence="1" key="1">
    <citation type="submission" date="2023-06" db="EMBL/GenBank/DDBJ databases">
        <authorList>
            <person name="Kurt Z."/>
        </authorList>
    </citation>
    <scope>NUCLEOTIDE SEQUENCE</scope>
</reference>
<evidence type="ECO:0000313" key="2">
    <source>
        <dbReference type="EMBL" id="CAL5987902.1"/>
    </source>
</evidence>
<evidence type="ECO:0000313" key="3">
    <source>
        <dbReference type="Proteomes" id="UP001642409"/>
    </source>
</evidence>
<dbReference type="AlphaFoldDB" id="A0AA86RS64"/>